<reference evidence="1 2" key="1">
    <citation type="journal article" date="2012" name="Science">
        <title>The Paleozoic origin of enzymatic lignin decomposition reconstructed from 31 fungal genomes.</title>
        <authorList>
            <person name="Floudas D."/>
            <person name="Binder M."/>
            <person name="Riley R."/>
            <person name="Barry K."/>
            <person name="Blanchette R.A."/>
            <person name="Henrissat B."/>
            <person name="Martinez A.T."/>
            <person name="Otillar R."/>
            <person name="Spatafora J.W."/>
            <person name="Yadav J.S."/>
            <person name="Aerts A."/>
            <person name="Benoit I."/>
            <person name="Boyd A."/>
            <person name="Carlson A."/>
            <person name="Copeland A."/>
            <person name="Coutinho P.M."/>
            <person name="de Vries R.P."/>
            <person name="Ferreira P."/>
            <person name="Findley K."/>
            <person name="Foster B."/>
            <person name="Gaskell J."/>
            <person name="Glotzer D."/>
            <person name="Gorecki P."/>
            <person name="Heitman J."/>
            <person name="Hesse C."/>
            <person name="Hori C."/>
            <person name="Igarashi K."/>
            <person name="Jurgens J.A."/>
            <person name="Kallen N."/>
            <person name="Kersten P."/>
            <person name="Kohler A."/>
            <person name="Kuees U."/>
            <person name="Kumar T.K.A."/>
            <person name="Kuo A."/>
            <person name="LaButti K."/>
            <person name="Larrondo L.F."/>
            <person name="Lindquist E."/>
            <person name="Ling A."/>
            <person name="Lombard V."/>
            <person name="Lucas S."/>
            <person name="Lundell T."/>
            <person name="Martin R."/>
            <person name="McLaughlin D.J."/>
            <person name="Morgenstern I."/>
            <person name="Morin E."/>
            <person name="Murat C."/>
            <person name="Nagy L.G."/>
            <person name="Nolan M."/>
            <person name="Ohm R.A."/>
            <person name="Patyshakuliyeva A."/>
            <person name="Rokas A."/>
            <person name="Ruiz-Duenas F.J."/>
            <person name="Sabat G."/>
            <person name="Salamov A."/>
            <person name="Samejima M."/>
            <person name="Schmutz J."/>
            <person name="Slot J.C."/>
            <person name="St John F."/>
            <person name="Stenlid J."/>
            <person name="Sun H."/>
            <person name="Sun S."/>
            <person name="Syed K."/>
            <person name="Tsang A."/>
            <person name="Wiebenga A."/>
            <person name="Young D."/>
            <person name="Pisabarro A."/>
            <person name="Eastwood D.C."/>
            <person name="Martin F."/>
            <person name="Cullen D."/>
            <person name="Grigoriev I.V."/>
            <person name="Hibbett D.S."/>
        </authorList>
    </citation>
    <scope>NUCLEOTIDE SEQUENCE</scope>
    <source>
        <strain evidence="2">FP-58527</strain>
    </source>
</reference>
<dbReference type="InParanoid" id="S8DJW2"/>
<proteinExistence type="predicted"/>
<accession>S8DJW2</accession>
<dbReference type="PANTHER" id="PTHR46579:SF1">
    <property type="entry name" value="F5_8 TYPE C DOMAIN-CONTAINING PROTEIN"/>
    <property type="match status" value="1"/>
</dbReference>
<protein>
    <submittedName>
        <fullName evidence="1">Uncharacterized protein</fullName>
    </submittedName>
</protein>
<sequence length="436" mass="49302">MHLVWENVIKTLVALWIGQYCDLGADAGREDYVLAPETWKAIGQATANSGSTIPSAYGPAPPNVESDKQACTADSWSFWTLYIAPVVLRGQFRQEKYYKHFLKLVSILHICLQFKVTRTQVHEIRRGLAEWVQEYEQLYYQTACSRLSTCSLPIHGLLHVADSIEAAGPVWASWVFPMEHYCGMLKPAIRSRHFPFATLAHYVLDTARLSQVKLIYNAGEALSLRAPHKDSATVFPGYSMCALLPPFRRGEALESSLCDKIIAHLSTCFDIPARTARVMLKLDQITEWGKLQILNGGDRIWTTSLGGVRADLRNASFVRYESLVDKFANQRNRPSVFELRTFYGELQHLFSIKLQGPTVSERPEMILLAGIRTCKLDNRAPPGGLDIHYYTTEGRYEVVDVNNVQCLVGRIRDREQWVIVDRSGSLARALYVEDSE</sequence>
<dbReference type="eggNOG" id="ENOG502SV4Z">
    <property type="taxonomic scope" value="Eukaryota"/>
</dbReference>
<keyword evidence="2" id="KW-1185">Reference proteome</keyword>
<dbReference type="STRING" id="743788.S8DJW2"/>
<evidence type="ECO:0000313" key="2">
    <source>
        <dbReference type="Proteomes" id="UP000015241"/>
    </source>
</evidence>
<name>S8DJW2_FOMSC</name>
<dbReference type="EMBL" id="KE504253">
    <property type="protein sequence ID" value="EPS93851.1"/>
    <property type="molecule type" value="Genomic_DNA"/>
</dbReference>
<organism evidence="1 2">
    <name type="scientific">Fomitopsis schrenkii</name>
    <name type="common">Brown rot fungus</name>
    <dbReference type="NCBI Taxonomy" id="2126942"/>
    <lineage>
        <taxon>Eukaryota</taxon>
        <taxon>Fungi</taxon>
        <taxon>Dikarya</taxon>
        <taxon>Basidiomycota</taxon>
        <taxon>Agaricomycotina</taxon>
        <taxon>Agaricomycetes</taxon>
        <taxon>Polyporales</taxon>
        <taxon>Fomitopsis</taxon>
    </lineage>
</organism>
<dbReference type="PANTHER" id="PTHR46579">
    <property type="entry name" value="F5/8 TYPE C DOMAIN-CONTAINING PROTEIN-RELATED"/>
    <property type="match status" value="1"/>
</dbReference>
<gene>
    <name evidence="1" type="ORF">FOMPIDRAFT_1135364</name>
</gene>
<dbReference type="AlphaFoldDB" id="S8DJW2"/>
<dbReference type="HOGENOM" id="CLU_032165_0_0_1"/>
<dbReference type="OrthoDB" id="2404451at2759"/>
<dbReference type="Proteomes" id="UP000015241">
    <property type="component" value="Unassembled WGS sequence"/>
</dbReference>
<evidence type="ECO:0000313" key="1">
    <source>
        <dbReference type="EMBL" id="EPS93851.1"/>
    </source>
</evidence>